<dbReference type="Proteomes" id="UP000485569">
    <property type="component" value="Unassembled WGS sequence"/>
</dbReference>
<accession>A0A1V5T3W5</accession>
<dbReference type="EMBL" id="MWBQ01000018">
    <property type="protein sequence ID" value="OQA61455.1"/>
    <property type="molecule type" value="Genomic_DNA"/>
</dbReference>
<organism evidence="1">
    <name type="scientific">Candidatus Atribacter allofermentans</name>
    <dbReference type="NCBI Taxonomy" id="1852833"/>
    <lineage>
        <taxon>Bacteria</taxon>
        <taxon>Pseudomonadati</taxon>
        <taxon>Atribacterota</taxon>
        <taxon>Atribacteria</taxon>
        <taxon>Atribacterales</taxon>
        <taxon>Atribacteraceae</taxon>
        <taxon>Atribacter</taxon>
    </lineage>
</organism>
<sequence>MAEKIEKLHFTLKEAAQLYGISSRHFSERVRNGSITCPVRFFDDIAKPKKRPRMLFPKKKFLQWVEEGTGIVEPDAHKIMKGRG</sequence>
<comment type="caution">
    <text evidence="1">The sequence shown here is derived from an EMBL/GenBank/DDBJ whole genome shotgun (WGS) entry which is preliminary data.</text>
</comment>
<evidence type="ECO:0008006" key="2">
    <source>
        <dbReference type="Google" id="ProtNLM"/>
    </source>
</evidence>
<proteinExistence type="predicted"/>
<evidence type="ECO:0000313" key="1">
    <source>
        <dbReference type="EMBL" id="OQA61455.1"/>
    </source>
</evidence>
<protein>
    <recommendedName>
        <fullName evidence="2">Helix-turn-helix domain protein</fullName>
    </recommendedName>
</protein>
<name>A0A1V5T3W5_9BACT</name>
<reference evidence="1" key="1">
    <citation type="submission" date="2017-02" db="EMBL/GenBank/DDBJ databases">
        <title>Delving into the versatile metabolic prowess of the omnipresent phylum Bacteroidetes.</title>
        <authorList>
            <person name="Nobu M.K."/>
            <person name="Mei R."/>
            <person name="Narihiro T."/>
            <person name="Kuroda K."/>
            <person name="Liu W.-T."/>
        </authorList>
    </citation>
    <scope>NUCLEOTIDE SEQUENCE</scope>
    <source>
        <strain evidence="1">ADurb.Bin276</strain>
    </source>
</reference>
<dbReference type="AlphaFoldDB" id="A0A1V5T3W5"/>
<gene>
    <name evidence="1" type="ORF">BWY41_00135</name>
</gene>